<dbReference type="AlphaFoldDB" id="A0AAV7RFG9"/>
<keyword evidence="2" id="KW-1185">Reference proteome</keyword>
<accession>A0AAV7RFG9</accession>
<dbReference type="Proteomes" id="UP001066276">
    <property type="component" value="Chromosome 5"/>
</dbReference>
<proteinExistence type="predicted"/>
<evidence type="ECO:0000313" key="1">
    <source>
        <dbReference type="EMBL" id="KAJ1149525.1"/>
    </source>
</evidence>
<comment type="caution">
    <text evidence="1">The sequence shown here is derived from an EMBL/GenBank/DDBJ whole genome shotgun (WGS) entry which is preliminary data.</text>
</comment>
<sequence length="91" mass="9558">MAQAGRARAAPRSARAISASLVRDVQDRKRPYTGPCGGAQARERELAHLVAKSLLPPTCDEINTRDSVLAVLVSVRSSRAFESGAPGSTGL</sequence>
<gene>
    <name evidence="1" type="ORF">NDU88_002332</name>
</gene>
<evidence type="ECO:0000313" key="2">
    <source>
        <dbReference type="Proteomes" id="UP001066276"/>
    </source>
</evidence>
<reference evidence="1" key="1">
    <citation type="journal article" date="2022" name="bioRxiv">
        <title>Sequencing and chromosome-scale assembly of the giantPleurodeles waltlgenome.</title>
        <authorList>
            <person name="Brown T."/>
            <person name="Elewa A."/>
            <person name="Iarovenko S."/>
            <person name="Subramanian E."/>
            <person name="Araus A.J."/>
            <person name="Petzold A."/>
            <person name="Susuki M."/>
            <person name="Suzuki K.-i.T."/>
            <person name="Hayashi T."/>
            <person name="Toyoda A."/>
            <person name="Oliveira C."/>
            <person name="Osipova E."/>
            <person name="Leigh N.D."/>
            <person name="Simon A."/>
            <person name="Yun M.H."/>
        </authorList>
    </citation>
    <scope>NUCLEOTIDE SEQUENCE</scope>
    <source>
        <strain evidence="1">20211129_DDA</strain>
        <tissue evidence="1">Liver</tissue>
    </source>
</reference>
<name>A0AAV7RFG9_PLEWA</name>
<protein>
    <submittedName>
        <fullName evidence="1">Uncharacterized protein</fullName>
    </submittedName>
</protein>
<dbReference type="EMBL" id="JANPWB010000009">
    <property type="protein sequence ID" value="KAJ1149525.1"/>
    <property type="molecule type" value="Genomic_DNA"/>
</dbReference>
<organism evidence="1 2">
    <name type="scientific">Pleurodeles waltl</name>
    <name type="common">Iberian ribbed newt</name>
    <dbReference type="NCBI Taxonomy" id="8319"/>
    <lineage>
        <taxon>Eukaryota</taxon>
        <taxon>Metazoa</taxon>
        <taxon>Chordata</taxon>
        <taxon>Craniata</taxon>
        <taxon>Vertebrata</taxon>
        <taxon>Euteleostomi</taxon>
        <taxon>Amphibia</taxon>
        <taxon>Batrachia</taxon>
        <taxon>Caudata</taxon>
        <taxon>Salamandroidea</taxon>
        <taxon>Salamandridae</taxon>
        <taxon>Pleurodelinae</taxon>
        <taxon>Pleurodeles</taxon>
    </lineage>
</organism>